<evidence type="ECO:0000313" key="3">
    <source>
        <dbReference type="Proteomes" id="UP001589755"/>
    </source>
</evidence>
<keyword evidence="1" id="KW-0732">Signal</keyword>
<evidence type="ECO:0000313" key="2">
    <source>
        <dbReference type="EMBL" id="MFC0206955.1"/>
    </source>
</evidence>
<dbReference type="Pfam" id="PF07813">
    <property type="entry name" value="LTXXQ"/>
    <property type="match status" value="1"/>
</dbReference>
<evidence type="ECO:0000256" key="1">
    <source>
        <dbReference type="SAM" id="SignalP"/>
    </source>
</evidence>
<comment type="caution">
    <text evidence="2">The sequence shown here is derived from an EMBL/GenBank/DDBJ whole genome shotgun (WGS) entry which is preliminary data.</text>
</comment>
<dbReference type="EMBL" id="JBHLXD010000001">
    <property type="protein sequence ID" value="MFC0206955.1"/>
    <property type="molecule type" value="Genomic_DNA"/>
</dbReference>
<name>A0ABV6D2S8_9HYPH</name>
<keyword evidence="3" id="KW-1185">Reference proteome</keyword>
<sequence>MSRLWTGTTLATLALATSMNASVAAADEERDGWPRWGWGMERMMGGDWGPGMMGWWRGDGMLDRVDGRLAYMKTEIGITPEQTAAWDAFAAVVKTSAAAHNDMMRAMAEQFADGNTPELALPGRLSWQIAQMETQLEQMRSLKAAADALYAVLSEEQKAEADDVVLPMMGMGPGRRQGGHMMRW</sequence>
<reference evidence="2 3" key="1">
    <citation type="submission" date="2024-09" db="EMBL/GenBank/DDBJ databases">
        <authorList>
            <person name="Sun Q."/>
            <person name="Mori K."/>
        </authorList>
    </citation>
    <scope>NUCLEOTIDE SEQUENCE [LARGE SCALE GENOMIC DNA]</scope>
    <source>
        <strain evidence="2 3">CCM 8543</strain>
    </source>
</reference>
<dbReference type="InterPro" id="IPR012899">
    <property type="entry name" value="LTXXQ"/>
</dbReference>
<feature type="signal peptide" evidence="1">
    <location>
        <begin position="1"/>
        <end position="26"/>
    </location>
</feature>
<accession>A0ABV6D2S8</accession>
<feature type="chain" id="PRO_5045651645" evidence="1">
    <location>
        <begin position="27"/>
        <end position="184"/>
    </location>
</feature>
<organism evidence="2 3">
    <name type="scientific">Chelativorans intermedius</name>
    <dbReference type="NCBI Taxonomy" id="515947"/>
    <lineage>
        <taxon>Bacteria</taxon>
        <taxon>Pseudomonadati</taxon>
        <taxon>Pseudomonadota</taxon>
        <taxon>Alphaproteobacteria</taxon>
        <taxon>Hyphomicrobiales</taxon>
        <taxon>Phyllobacteriaceae</taxon>
        <taxon>Chelativorans</taxon>
    </lineage>
</organism>
<dbReference type="Proteomes" id="UP001589755">
    <property type="component" value="Unassembled WGS sequence"/>
</dbReference>
<dbReference type="RefSeq" id="WP_261518871.1">
    <property type="nucleotide sequence ID" value="NZ_JAODNW010000002.1"/>
</dbReference>
<protein>
    <submittedName>
        <fullName evidence="2">Spy/CpxP family protein refolding chaperone</fullName>
    </submittedName>
</protein>
<gene>
    <name evidence="2" type="ORF">ACFFJ2_00900</name>
</gene>
<proteinExistence type="predicted"/>